<reference evidence="1 2" key="1">
    <citation type="submission" date="2021-06" db="EMBL/GenBank/DDBJ databases">
        <authorList>
            <person name="Palmer J.M."/>
        </authorList>
    </citation>
    <scope>NUCLEOTIDE SEQUENCE [LARGE SCALE GENOMIC DNA]</scope>
    <source>
        <strain evidence="1 2">AS_MEX2019</strain>
        <tissue evidence="1">Muscle</tissue>
    </source>
</reference>
<evidence type="ECO:0000313" key="1">
    <source>
        <dbReference type="EMBL" id="MEQ2286949.1"/>
    </source>
</evidence>
<dbReference type="Proteomes" id="UP001469553">
    <property type="component" value="Unassembled WGS sequence"/>
</dbReference>
<comment type="caution">
    <text evidence="1">The sequence shown here is derived from an EMBL/GenBank/DDBJ whole genome shotgun (WGS) entry which is preliminary data.</text>
</comment>
<proteinExistence type="predicted"/>
<name>A0ABV0XZL1_9TELE</name>
<organism evidence="1 2">
    <name type="scientific">Ameca splendens</name>
    <dbReference type="NCBI Taxonomy" id="208324"/>
    <lineage>
        <taxon>Eukaryota</taxon>
        <taxon>Metazoa</taxon>
        <taxon>Chordata</taxon>
        <taxon>Craniata</taxon>
        <taxon>Vertebrata</taxon>
        <taxon>Euteleostomi</taxon>
        <taxon>Actinopterygii</taxon>
        <taxon>Neopterygii</taxon>
        <taxon>Teleostei</taxon>
        <taxon>Neoteleostei</taxon>
        <taxon>Acanthomorphata</taxon>
        <taxon>Ovalentaria</taxon>
        <taxon>Atherinomorphae</taxon>
        <taxon>Cyprinodontiformes</taxon>
        <taxon>Goodeidae</taxon>
        <taxon>Ameca</taxon>
    </lineage>
</organism>
<evidence type="ECO:0000313" key="2">
    <source>
        <dbReference type="Proteomes" id="UP001469553"/>
    </source>
</evidence>
<accession>A0ABV0XZL1</accession>
<sequence>MYHDRVSERHQLIYLWQSWGVVVQEEASIWRHKEVNVVTPVFLVRHVCRHVMSLQTEHLQWAAGELVPISSSLWARGRVHPGQIVSPSQGNTHTTMHTL</sequence>
<protein>
    <submittedName>
        <fullName evidence="1">Uncharacterized protein</fullName>
    </submittedName>
</protein>
<dbReference type="EMBL" id="JAHRIP010019198">
    <property type="protein sequence ID" value="MEQ2286949.1"/>
    <property type="molecule type" value="Genomic_DNA"/>
</dbReference>
<keyword evidence="2" id="KW-1185">Reference proteome</keyword>
<gene>
    <name evidence="1" type="ORF">AMECASPLE_007583</name>
</gene>